<evidence type="ECO:0000313" key="16">
    <source>
        <dbReference type="EMBL" id="SAM85908.1"/>
    </source>
</evidence>
<evidence type="ECO:0000256" key="4">
    <source>
        <dbReference type="ARBA" id="ARBA00022723"/>
    </source>
</evidence>
<dbReference type="PANTHER" id="PTHR42648:SF11">
    <property type="entry name" value="TRANSPOSON TY4-P GAG-POL POLYPROTEIN"/>
    <property type="match status" value="1"/>
</dbReference>
<keyword evidence="11" id="KW-0239">DNA-directed DNA polymerase</keyword>
<feature type="domain" description="Integrase catalytic" evidence="15">
    <location>
        <begin position="138"/>
        <end position="246"/>
    </location>
</feature>
<keyword evidence="9" id="KW-0229">DNA integration</keyword>
<keyword evidence="12" id="KW-0233">DNA recombination</keyword>
<dbReference type="GO" id="GO:0003887">
    <property type="term" value="F:DNA-directed DNA polymerase activity"/>
    <property type="evidence" value="ECO:0007669"/>
    <property type="project" value="UniProtKB-KW"/>
</dbReference>
<keyword evidence="4" id="KW-0479">Metal-binding</keyword>
<dbReference type="OrthoDB" id="8053277at2759"/>
<keyword evidence="8" id="KW-0694">RNA-binding</keyword>
<sequence>MARGQAIISVNGCKVQLNDVLLVLDANVNLIWPNSQQLVGHINPHTRHWEGHENDSEAFTTIMNDNVDDLPEQFDPNHKPKMRKFSNDFIHKLCGHPSQDKMRTIEKVYDINSKPHECQDCYAGKSTKARMGNSSNECAVLPLELVHVDLVMHFTMKTEFTCLLVMVDDMSSFKYVKPLRKKSDVLQVLKEWITCAEVQTGHKLKTLRSDNGTGWTSAAMITWQNDAGFHWQKTTTYTSKQNGKAE</sequence>
<comment type="catalytic activity">
    <reaction evidence="14">
        <text>DNA(n) + a 2'-deoxyribonucleoside 5'-triphosphate = DNA(n+1) + diphosphate</text>
        <dbReference type="Rhea" id="RHEA:22508"/>
        <dbReference type="Rhea" id="RHEA-COMP:17339"/>
        <dbReference type="Rhea" id="RHEA-COMP:17340"/>
        <dbReference type="ChEBI" id="CHEBI:33019"/>
        <dbReference type="ChEBI" id="CHEBI:61560"/>
        <dbReference type="ChEBI" id="CHEBI:173112"/>
        <dbReference type="EC" id="2.7.7.7"/>
    </reaction>
</comment>
<dbReference type="GO" id="GO:0046872">
    <property type="term" value="F:metal ion binding"/>
    <property type="evidence" value="ECO:0007669"/>
    <property type="project" value="UniProtKB-KW"/>
</dbReference>
<keyword evidence="6" id="KW-0378">Hydrolase</keyword>
<dbReference type="Gene3D" id="3.30.420.10">
    <property type="entry name" value="Ribonuclease H-like superfamily/Ribonuclease H"/>
    <property type="match status" value="1"/>
</dbReference>
<dbReference type="AlphaFoldDB" id="A0A1K0GCW8"/>
<dbReference type="InterPro" id="IPR036397">
    <property type="entry name" value="RNaseH_sf"/>
</dbReference>
<evidence type="ECO:0000256" key="10">
    <source>
        <dbReference type="ARBA" id="ARBA00022918"/>
    </source>
</evidence>
<evidence type="ECO:0000256" key="1">
    <source>
        <dbReference type="ARBA" id="ARBA00022578"/>
    </source>
</evidence>
<dbReference type="GO" id="GO:0003964">
    <property type="term" value="F:RNA-directed DNA polymerase activity"/>
    <property type="evidence" value="ECO:0007669"/>
    <property type="project" value="UniProtKB-KW"/>
</dbReference>
<evidence type="ECO:0000256" key="3">
    <source>
        <dbReference type="ARBA" id="ARBA00022722"/>
    </source>
</evidence>
<evidence type="ECO:0000256" key="13">
    <source>
        <dbReference type="ARBA" id="ARBA00048173"/>
    </source>
</evidence>
<dbReference type="Pfam" id="PF00665">
    <property type="entry name" value="rve"/>
    <property type="match status" value="1"/>
</dbReference>
<dbReference type="InterPro" id="IPR001584">
    <property type="entry name" value="Integrase_cat-core"/>
</dbReference>
<accession>A0A1K0GCW8</accession>
<dbReference type="GO" id="GO:0006310">
    <property type="term" value="P:DNA recombination"/>
    <property type="evidence" value="ECO:0007669"/>
    <property type="project" value="UniProtKB-KW"/>
</dbReference>
<dbReference type="GO" id="GO:0032196">
    <property type="term" value="P:transposition"/>
    <property type="evidence" value="ECO:0007669"/>
    <property type="project" value="UniProtKB-KW"/>
</dbReference>
<protein>
    <recommendedName>
        <fullName evidence="15">Integrase catalytic domain-containing protein</fullName>
    </recommendedName>
</protein>
<evidence type="ECO:0000256" key="6">
    <source>
        <dbReference type="ARBA" id="ARBA00022801"/>
    </source>
</evidence>
<reference evidence="17" key="1">
    <citation type="submission" date="2016-04" db="EMBL/GenBank/DDBJ databases">
        <authorList>
            <person name="Guldener U."/>
            <person name="Guldener U."/>
        </authorList>
    </citation>
    <scope>NUCLEOTIDE SEQUENCE [LARGE SCALE GENOMIC DNA]</scope>
    <source>
        <strain evidence="17">UB2112</strain>
    </source>
</reference>
<keyword evidence="7" id="KW-0460">Magnesium</keyword>
<dbReference type="EMBL" id="LT558136">
    <property type="protein sequence ID" value="SAM85908.1"/>
    <property type="molecule type" value="Genomic_DNA"/>
</dbReference>
<dbReference type="GO" id="GO:0004519">
    <property type="term" value="F:endonuclease activity"/>
    <property type="evidence" value="ECO:0007669"/>
    <property type="project" value="UniProtKB-KW"/>
</dbReference>
<dbReference type="GO" id="GO:0016787">
    <property type="term" value="F:hydrolase activity"/>
    <property type="evidence" value="ECO:0007669"/>
    <property type="project" value="UniProtKB-KW"/>
</dbReference>
<dbReference type="SUPFAM" id="SSF53098">
    <property type="entry name" value="Ribonuclease H-like"/>
    <property type="match status" value="1"/>
</dbReference>
<evidence type="ECO:0000256" key="9">
    <source>
        <dbReference type="ARBA" id="ARBA00022908"/>
    </source>
</evidence>
<keyword evidence="5" id="KW-0255">Endonuclease</keyword>
<evidence type="ECO:0000259" key="15">
    <source>
        <dbReference type="PROSITE" id="PS50994"/>
    </source>
</evidence>
<evidence type="ECO:0000313" key="17">
    <source>
        <dbReference type="Proteomes" id="UP000179920"/>
    </source>
</evidence>
<name>A0A1K0GCW8_9BASI</name>
<dbReference type="GO" id="GO:0015074">
    <property type="term" value="P:DNA integration"/>
    <property type="evidence" value="ECO:0007669"/>
    <property type="project" value="UniProtKB-KW"/>
</dbReference>
<evidence type="ECO:0000256" key="8">
    <source>
        <dbReference type="ARBA" id="ARBA00022884"/>
    </source>
</evidence>
<evidence type="ECO:0000256" key="12">
    <source>
        <dbReference type="ARBA" id="ARBA00023172"/>
    </source>
</evidence>
<organism evidence="16 17">
    <name type="scientific">Ustilago bromivora</name>
    <dbReference type="NCBI Taxonomy" id="307758"/>
    <lineage>
        <taxon>Eukaryota</taxon>
        <taxon>Fungi</taxon>
        <taxon>Dikarya</taxon>
        <taxon>Basidiomycota</taxon>
        <taxon>Ustilaginomycotina</taxon>
        <taxon>Ustilaginomycetes</taxon>
        <taxon>Ustilaginales</taxon>
        <taxon>Ustilaginaceae</taxon>
        <taxon>Ustilago</taxon>
    </lineage>
</organism>
<evidence type="ECO:0000256" key="14">
    <source>
        <dbReference type="ARBA" id="ARBA00049244"/>
    </source>
</evidence>
<evidence type="ECO:0000256" key="11">
    <source>
        <dbReference type="ARBA" id="ARBA00022932"/>
    </source>
</evidence>
<keyword evidence="11" id="KW-0808">Transferase</keyword>
<dbReference type="GO" id="GO:0005634">
    <property type="term" value="C:nucleus"/>
    <property type="evidence" value="ECO:0007669"/>
    <property type="project" value="UniProtKB-ARBA"/>
</dbReference>
<keyword evidence="3" id="KW-0540">Nuclease</keyword>
<evidence type="ECO:0000256" key="7">
    <source>
        <dbReference type="ARBA" id="ARBA00022842"/>
    </source>
</evidence>
<dbReference type="InterPro" id="IPR012337">
    <property type="entry name" value="RNaseH-like_sf"/>
</dbReference>
<keyword evidence="2" id="KW-0548">Nucleotidyltransferase</keyword>
<evidence type="ECO:0000256" key="5">
    <source>
        <dbReference type="ARBA" id="ARBA00022759"/>
    </source>
</evidence>
<gene>
    <name evidence="16" type="ORF">UBRO_20068</name>
</gene>
<evidence type="ECO:0000256" key="2">
    <source>
        <dbReference type="ARBA" id="ARBA00022695"/>
    </source>
</evidence>
<dbReference type="GO" id="GO:0003723">
    <property type="term" value="F:RNA binding"/>
    <property type="evidence" value="ECO:0007669"/>
    <property type="project" value="UniProtKB-KW"/>
</dbReference>
<keyword evidence="10" id="KW-0695">RNA-directed DNA polymerase</keyword>
<proteinExistence type="predicted"/>
<dbReference type="PROSITE" id="PS50994">
    <property type="entry name" value="INTEGRASE"/>
    <property type="match status" value="1"/>
</dbReference>
<dbReference type="Proteomes" id="UP000179920">
    <property type="component" value="Chromosome XX"/>
</dbReference>
<comment type="catalytic activity">
    <reaction evidence="13">
        <text>DNA(n) + a 2'-deoxyribonucleoside 5'-triphosphate = DNA(n+1) + diphosphate</text>
        <dbReference type="Rhea" id="RHEA:22508"/>
        <dbReference type="Rhea" id="RHEA-COMP:17339"/>
        <dbReference type="Rhea" id="RHEA-COMP:17340"/>
        <dbReference type="ChEBI" id="CHEBI:33019"/>
        <dbReference type="ChEBI" id="CHEBI:61560"/>
        <dbReference type="ChEBI" id="CHEBI:173112"/>
        <dbReference type="EC" id="2.7.7.49"/>
    </reaction>
</comment>
<dbReference type="InterPro" id="IPR039537">
    <property type="entry name" value="Retrotran_Ty1/copia-like"/>
</dbReference>
<dbReference type="PANTHER" id="PTHR42648">
    <property type="entry name" value="TRANSPOSASE, PUTATIVE-RELATED"/>
    <property type="match status" value="1"/>
</dbReference>
<keyword evidence="1" id="KW-0815">Transposition</keyword>